<dbReference type="InterPro" id="IPR037483">
    <property type="entry name" value="YjjU-like"/>
</dbReference>
<dbReference type="Gene3D" id="3.40.1090.10">
    <property type="entry name" value="Cytosolic phospholipase A2 catalytic domain"/>
    <property type="match status" value="2"/>
</dbReference>
<dbReference type="Proteomes" id="UP000321328">
    <property type="component" value="Unassembled WGS sequence"/>
</dbReference>
<reference evidence="6 7" key="1">
    <citation type="submission" date="2019-07" db="EMBL/GenBank/DDBJ databases">
        <title>Whole genome shotgun sequence of Pseudonocardia asaccharolytica NBRC 16224.</title>
        <authorList>
            <person name="Hosoyama A."/>
            <person name="Uohara A."/>
            <person name="Ohji S."/>
            <person name="Ichikawa N."/>
        </authorList>
    </citation>
    <scope>NUCLEOTIDE SEQUENCE [LARGE SCALE GENOMIC DNA]</scope>
    <source>
        <strain evidence="6 7">NBRC 16224</strain>
    </source>
</reference>
<dbReference type="CDD" id="cd07208">
    <property type="entry name" value="Pat_hypo_Ecoli_yjju_like"/>
    <property type="match status" value="1"/>
</dbReference>
<gene>
    <name evidence="6" type="ORF">PA7_01570</name>
</gene>
<keyword evidence="1 4" id="KW-0378">Hydrolase</keyword>
<proteinExistence type="predicted"/>
<feature type="domain" description="PNPLA" evidence="5">
    <location>
        <begin position="49"/>
        <end position="219"/>
    </location>
</feature>
<dbReference type="InterPro" id="IPR016035">
    <property type="entry name" value="Acyl_Trfase/lysoPLipase"/>
</dbReference>
<sequence>MSAAAPNPEPARQADAALSGDDEVLHALLRRRAAGSRPGSRTDNHRIALVVGGGGMRGAYAGGMVHALQQAGLADAFDVVYGASAGAFVGSALVLGRGHDAARIFPDDMACKEFIDPRRLGARAPMVSLDYLIDEVLVHTRPADWDALLDSPVPVRVVVTDAENMRPHVLERLPTVLAWKRVMRATATIPWLAGPPVELDGRRWIDGSVGDPLPVLRALRDGATHVLALLTRTVPELRRSDPGERTPLWARSLDVIVPGLGAMAQDVRRHADSLALLSDAAHPDRDGAHLLAITPARTAGVRGLTIDVPRVERAVRFGYEAAVAALAAAPQRAPRSRRQRPRG</sequence>
<keyword evidence="7" id="KW-1185">Reference proteome</keyword>
<accession>A0A511CUS4</accession>
<dbReference type="PANTHER" id="PTHR14226:SF64">
    <property type="entry name" value="PNPLA DOMAIN-CONTAINING PROTEIN"/>
    <property type="match status" value="1"/>
</dbReference>
<feature type="short sequence motif" description="GXSXG" evidence="4">
    <location>
        <begin position="82"/>
        <end position="86"/>
    </location>
</feature>
<evidence type="ECO:0000259" key="5">
    <source>
        <dbReference type="PROSITE" id="PS51635"/>
    </source>
</evidence>
<evidence type="ECO:0000256" key="4">
    <source>
        <dbReference type="PROSITE-ProRule" id="PRU01161"/>
    </source>
</evidence>
<dbReference type="PANTHER" id="PTHR14226">
    <property type="entry name" value="NEUROPATHY TARGET ESTERASE/SWISS CHEESE D.MELANOGASTER"/>
    <property type="match status" value="1"/>
</dbReference>
<feature type="active site" description="Nucleophile" evidence="4">
    <location>
        <position position="84"/>
    </location>
</feature>
<organism evidence="6 7">
    <name type="scientific">Pseudonocardia asaccharolytica DSM 44247 = NBRC 16224</name>
    <dbReference type="NCBI Taxonomy" id="1123024"/>
    <lineage>
        <taxon>Bacteria</taxon>
        <taxon>Bacillati</taxon>
        <taxon>Actinomycetota</taxon>
        <taxon>Actinomycetes</taxon>
        <taxon>Pseudonocardiales</taxon>
        <taxon>Pseudonocardiaceae</taxon>
        <taxon>Pseudonocardia</taxon>
    </lineage>
</organism>
<comment type="caution">
    <text evidence="6">The sequence shown here is derived from an EMBL/GenBank/DDBJ whole genome shotgun (WGS) entry which is preliminary data.</text>
</comment>
<feature type="active site" description="Proton acceptor" evidence="4">
    <location>
        <position position="206"/>
    </location>
</feature>
<name>A0A511CUS4_9PSEU</name>
<keyword evidence="2 4" id="KW-0442">Lipid degradation</keyword>
<evidence type="ECO:0000313" key="6">
    <source>
        <dbReference type="EMBL" id="GEL16320.1"/>
    </source>
</evidence>
<dbReference type="OrthoDB" id="4080114at2"/>
<evidence type="ECO:0000256" key="2">
    <source>
        <dbReference type="ARBA" id="ARBA00022963"/>
    </source>
</evidence>
<feature type="short sequence motif" description="GXGXXG" evidence="4">
    <location>
        <begin position="53"/>
        <end position="58"/>
    </location>
</feature>
<dbReference type="GO" id="GO:0016787">
    <property type="term" value="F:hydrolase activity"/>
    <property type="evidence" value="ECO:0007669"/>
    <property type="project" value="UniProtKB-UniRule"/>
</dbReference>
<dbReference type="RefSeq" id="WP_051232320.1">
    <property type="nucleotide sequence ID" value="NZ_AUII01000003.1"/>
</dbReference>
<dbReference type="AlphaFoldDB" id="A0A511CUS4"/>
<evidence type="ECO:0000313" key="7">
    <source>
        <dbReference type="Proteomes" id="UP000321328"/>
    </source>
</evidence>
<dbReference type="InterPro" id="IPR002641">
    <property type="entry name" value="PNPLA_dom"/>
</dbReference>
<comment type="caution">
    <text evidence="4">Lacks conserved residue(s) required for the propagation of feature annotation.</text>
</comment>
<dbReference type="PROSITE" id="PS51635">
    <property type="entry name" value="PNPLA"/>
    <property type="match status" value="1"/>
</dbReference>
<keyword evidence="3 4" id="KW-0443">Lipid metabolism</keyword>
<dbReference type="GO" id="GO:0016042">
    <property type="term" value="P:lipid catabolic process"/>
    <property type="evidence" value="ECO:0007669"/>
    <property type="project" value="UniProtKB-UniRule"/>
</dbReference>
<dbReference type="InterPro" id="IPR050301">
    <property type="entry name" value="NTE"/>
</dbReference>
<evidence type="ECO:0000256" key="3">
    <source>
        <dbReference type="ARBA" id="ARBA00023098"/>
    </source>
</evidence>
<protein>
    <recommendedName>
        <fullName evidence="5">PNPLA domain-containing protein</fullName>
    </recommendedName>
</protein>
<evidence type="ECO:0000256" key="1">
    <source>
        <dbReference type="ARBA" id="ARBA00022801"/>
    </source>
</evidence>
<dbReference type="STRING" id="1123024.GCA_000423625_01030"/>
<dbReference type="EMBL" id="BJVI01000001">
    <property type="protein sequence ID" value="GEL16320.1"/>
    <property type="molecule type" value="Genomic_DNA"/>
</dbReference>
<dbReference type="Pfam" id="PF01734">
    <property type="entry name" value="Patatin"/>
    <property type="match status" value="1"/>
</dbReference>
<dbReference type="SUPFAM" id="SSF52151">
    <property type="entry name" value="FabD/lysophospholipase-like"/>
    <property type="match status" value="1"/>
</dbReference>